<name>A0A0R3U682_MESCO</name>
<feature type="compositionally biased region" description="Basic residues" evidence="1">
    <location>
        <begin position="51"/>
        <end position="62"/>
    </location>
</feature>
<evidence type="ECO:0000313" key="4">
    <source>
        <dbReference type="WBParaSite" id="MCOS_0000226501-mRNA-1"/>
    </source>
</evidence>
<dbReference type="WBParaSite" id="MCOS_0000226501-mRNA-1">
    <property type="protein sequence ID" value="MCOS_0000226501-mRNA-1"/>
    <property type="gene ID" value="MCOS_0000226501"/>
</dbReference>
<feature type="region of interest" description="Disordered" evidence="1">
    <location>
        <begin position="40"/>
        <end position="98"/>
    </location>
</feature>
<evidence type="ECO:0000256" key="1">
    <source>
        <dbReference type="SAM" id="MobiDB-lite"/>
    </source>
</evidence>
<feature type="compositionally biased region" description="Low complexity" evidence="1">
    <location>
        <begin position="85"/>
        <end position="98"/>
    </location>
</feature>
<sequence length="195" mass="22771">MACDSKLVDMSLDEIIKLKRKTRQVVGKEARGHEGRLTARTAAGAAQARPPTHKMYRQHRRRQNDIMRSQEQTQRKRSAYSRQLTGTNNTQHNNFQQQRLARIRTTRYRSRREIQSNNRQFAGHEAQVRGTITPGRTVQTCNNIPLHVYQQYLAQARALIQAQQECRIDDDSLYVDVPVRSRGFWRGAGRGRFRR</sequence>
<reference evidence="2 3" key="2">
    <citation type="submission" date="2018-10" db="EMBL/GenBank/DDBJ databases">
        <authorList>
            <consortium name="Pathogen Informatics"/>
        </authorList>
    </citation>
    <scope>NUCLEOTIDE SEQUENCE [LARGE SCALE GENOMIC DNA]</scope>
</reference>
<dbReference type="AlphaFoldDB" id="A0A0R3U682"/>
<protein>
    <submittedName>
        <fullName evidence="4">POP1 domain-containing protein</fullName>
    </submittedName>
</protein>
<evidence type="ECO:0000313" key="2">
    <source>
        <dbReference type="EMBL" id="VDD76263.1"/>
    </source>
</evidence>
<organism evidence="4">
    <name type="scientific">Mesocestoides corti</name>
    <name type="common">Flatworm</name>
    <dbReference type="NCBI Taxonomy" id="53468"/>
    <lineage>
        <taxon>Eukaryota</taxon>
        <taxon>Metazoa</taxon>
        <taxon>Spiralia</taxon>
        <taxon>Lophotrochozoa</taxon>
        <taxon>Platyhelminthes</taxon>
        <taxon>Cestoda</taxon>
        <taxon>Eucestoda</taxon>
        <taxon>Cyclophyllidea</taxon>
        <taxon>Mesocestoididae</taxon>
        <taxon>Mesocestoides</taxon>
    </lineage>
</organism>
<dbReference type="Proteomes" id="UP000267029">
    <property type="component" value="Unassembled WGS sequence"/>
</dbReference>
<evidence type="ECO:0000313" key="3">
    <source>
        <dbReference type="Proteomes" id="UP000267029"/>
    </source>
</evidence>
<feature type="compositionally biased region" description="Low complexity" evidence="1">
    <location>
        <begin position="40"/>
        <end position="50"/>
    </location>
</feature>
<keyword evidence="3" id="KW-1185">Reference proteome</keyword>
<proteinExistence type="predicted"/>
<dbReference type="EMBL" id="UXSR01000355">
    <property type="protein sequence ID" value="VDD76263.1"/>
    <property type="molecule type" value="Genomic_DNA"/>
</dbReference>
<accession>A0A0R3U682</accession>
<gene>
    <name evidence="2" type="ORF">MCOS_LOCUS2266</name>
</gene>
<reference evidence="4" key="1">
    <citation type="submission" date="2017-02" db="UniProtKB">
        <authorList>
            <consortium name="WormBaseParasite"/>
        </authorList>
    </citation>
    <scope>IDENTIFICATION</scope>
</reference>